<dbReference type="Pfam" id="PF01649">
    <property type="entry name" value="Ribosomal_S20p"/>
    <property type="match status" value="1"/>
</dbReference>
<keyword evidence="5 8" id="KW-0689">Ribosomal protein</keyword>
<keyword evidence="3 8" id="KW-0699">rRNA-binding</keyword>
<evidence type="ECO:0000313" key="10">
    <source>
        <dbReference type="EMBL" id="MBD3871272.1"/>
    </source>
</evidence>
<dbReference type="AlphaFoldDB" id="A0A8J6XY69"/>
<proteinExistence type="inferred from homology"/>
<comment type="function">
    <text evidence="1 8">Binds directly to 16S ribosomal RNA.</text>
</comment>
<dbReference type="Proteomes" id="UP000598633">
    <property type="component" value="Unassembled WGS sequence"/>
</dbReference>
<evidence type="ECO:0000256" key="8">
    <source>
        <dbReference type="HAMAP-Rule" id="MF_00500"/>
    </source>
</evidence>
<dbReference type="GO" id="GO:0015935">
    <property type="term" value="C:small ribosomal subunit"/>
    <property type="evidence" value="ECO:0007669"/>
    <property type="project" value="TreeGrafter"/>
</dbReference>
<evidence type="ECO:0000256" key="9">
    <source>
        <dbReference type="SAM" id="MobiDB-lite"/>
    </source>
</evidence>
<organism evidence="10 11">
    <name type="scientific">Candidatus Sulfomarinibacter kjeldsenii</name>
    <dbReference type="NCBI Taxonomy" id="2885994"/>
    <lineage>
        <taxon>Bacteria</taxon>
        <taxon>Pseudomonadati</taxon>
        <taxon>Acidobacteriota</taxon>
        <taxon>Thermoanaerobaculia</taxon>
        <taxon>Thermoanaerobaculales</taxon>
        <taxon>Candidatus Sulfomarinibacteraceae</taxon>
        <taxon>Candidatus Sulfomarinibacter</taxon>
    </lineage>
</organism>
<keyword evidence="6 8" id="KW-0687">Ribonucleoprotein</keyword>
<dbReference type="PANTHER" id="PTHR33398:SF1">
    <property type="entry name" value="SMALL RIBOSOMAL SUBUNIT PROTEIN BS20C"/>
    <property type="match status" value="1"/>
</dbReference>
<dbReference type="GO" id="GO:0003735">
    <property type="term" value="F:structural constituent of ribosome"/>
    <property type="evidence" value="ECO:0007669"/>
    <property type="project" value="InterPro"/>
</dbReference>
<dbReference type="GO" id="GO:0070181">
    <property type="term" value="F:small ribosomal subunit rRNA binding"/>
    <property type="evidence" value="ECO:0007669"/>
    <property type="project" value="TreeGrafter"/>
</dbReference>
<dbReference type="HAMAP" id="MF_00500">
    <property type="entry name" value="Ribosomal_bS20"/>
    <property type="match status" value="1"/>
</dbReference>
<dbReference type="InterPro" id="IPR002583">
    <property type="entry name" value="Ribosomal_bS20"/>
</dbReference>
<evidence type="ECO:0000256" key="4">
    <source>
        <dbReference type="ARBA" id="ARBA00022884"/>
    </source>
</evidence>
<evidence type="ECO:0000313" key="11">
    <source>
        <dbReference type="Proteomes" id="UP000598633"/>
    </source>
</evidence>
<name>A0A8J6XY69_9BACT</name>
<dbReference type="GO" id="GO:0006412">
    <property type="term" value="P:translation"/>
    <property type="evidence" value="ECO:0007669"/>
    <property type="project" value="UniProtKB-UniRule"/>
</dbReference>
<gene>
    <name evidence="8" type="primary">rpsT</name>
    <name evidence="10" type="ORF">IFJ97_07935</name>
</gene>
<feature type="compositionally biased region" description="Basic residues" evidence="9">
    <location>
        <begin position="1"/>
        <end position="16"/>
    </location>
</feature>
<protein>
    <recommendedName>
        <fullName evidence="7 8">Small ribosomal subunit protein bS20</fullName>
    </recommendedName>
</protein>
<evidence type="ECO:0000256" key="3">
    <source>
        <dbReference type="ARBA" id="ARBA00022730"/>
    </source>
</evidence>
<evidence type="ECO:0000256" key="5">
    <source>
        <dbReference type="ARBA" id="ARBA00022980"/>
    </source>
</evidence>
<comment type="similarity">
    <text evidence="2 8">Belongs to the bacterial ribosomal protein bS20 family.</text>
</comment>
<accession>A0A8J6XY69</accession>
<reference evidence="10 11" key="1">
    <citation type="submission" date="2020-08" db="EMBL/GenBank/DDBJ databases">
        <title>Acidobacteriota in marine sediments use diverse sulfur dissimilation pathways.</title>
        <authorList>
            <person name="Wasmund K."/>
        </authorList>
    </citation>
    <scope>NUCLEOTIDE SEQUENCE [LARGE SCALE GENOMIC DNA]</scope>
    <source>
        <strain evidence="10">MAG AM3-A</strain>
    </source>
</reference>
<evidence type="ECO:0000256" key="2">
    <source>
        <dbReference type="ARBA" id="ARBA00007634"/>
    </source>
</evidence>
<evidence type="ECO:0000256" key="6">
    <source>
        <dbReference type="ARBA" id="ARBA00023274"/>
    </source>
</evidence>
<evidence type="ECO:0000256" key="1">
    <source>
        <dbReference type="ARBA" id="ARBA00003134"/>
    </source>
</evidence>
<keyword evidence="4 8" id="KW-0694">RNA-binding</keyword>
<comment type="caution">
    <text evidence="10">The sequence shown here is derived from an EMBL/GenBank/DDBJ whole genome shotgun (WGS) entry which is preliminary data.</text>
</comment>
<dbReference type="SUPFAM" id="SSF46992">
    <property type="entry name" value="Ribosomal protein S20"/>
    <property type="match status" value="1"/>
</dbReference>
<feature type="region of interest" description="Disordered" evidence="9">
    <location>
        <begin position="1"/>
        <end position="24"/>
    </location>
</feature>
<dbReference type="PANTHER" id="PTHR33398">
    <property type="entry name" value="30S RIBOSOMAL PROTEIN S20"/>
    <property type="match status" value="1"/>
</dbReference>
<dbReference type="Gene3D" id="1.20.58.110">
    <property type="entry name" value="Ribosomal protein S20"/>
    <property type="match status" value="1"/>
</dbReference>
<dbReference type="NCBIfam" id="TIGR00029">
    <property type="entry name" value="S20"/>
    <property type="match status" value="1"/>
</dbReference>
<evidence type="ECO:0000256" key="7">
    <source>
        <dbReference type="ARBA" id="ARBA00035136"/>
    </source>
</evidence>
<dbReference type="InterPro" id="IPR036510">
    <property type="entry name" value="Ribosomal_bS20_sf"/>
</dbReference>
<sequence length="96" mass="11032">MATIKGTKKQARKRHRQSLERRMRNRAVRTRVRRQMRLMRIALAEGDAKKVEELLPGTMSVIDIGWRKGVFHRNSAARYKSRMARQASAVISGGEA</sequence>
<dbReference type="EMBL" id="JACXWA010000126">
    <property type="protein sequence ID" value="MBD3871272.1"/>
    <property type="molecule type" value="Genomic_DNA"/>
</dbReference>